<dbReference type="InterPro" id="IPR033248">
    <property type="entry name" value="Transketolase_C"/>
</dbReference>
<evidence type="ECO:0000256" key="10">
    <source>
        <dbReference type="ARBA" id="ARBA00022977"/>
    </source>
</evidence>
<dbReference type="KEGG" id="tbe:Trebr_0136"/>
<name>F4LLB2_TREBD</name>
<dbReference type="PROSITE" id="PS00801">
    <property type="entry name" value="TRANSKETOLASE_1"/>
    <property type="match status" value="1"/>
</dbReference>
<evidence type="ECO:0000256" key="11">
    <source>
        <dbReference type="ARBA" id="ARBA00023052"/>
    </source>
</evidence>
<dbReference type="Gene3D" id="3.40.50.970">
    <property type="match status" value="2"/>
</dbReference>
<evidence type="ECO:0000256" key="1">
    <source>
        <dbReference type="ARBA" id="ARBA00001946"/>
    </source>
</evidence>
<keyword evidence="12" id="KW-0414">Isoprene biosynthesis</keyword>
<evidence type="ECO:0000256" key="2">
    <source>
        <dbReference type="ARBA" id="ARBA00001964"/>
    </source>
</evidence>
<dbReference type="Pfam" id="PF13292">
    <property type="entry name" value="DXP_synthase_N"/>
    <property type="match status" value="2"/>
</dbReference>
<gene>
    <name evidence="14" type="ordered locus">Trebr_0136</name>
</gene>
<dbReference type="PANTHER" id="PTHR43322">
    <property type="entry name" value="1-D-DEOXYXYLULOSE 5-PHOSPHATE SYNTHASE-RELATED"/>
    <property type="match status" value="1"/>
</dbReference>
<evidence type="ECO:0000256" key="7">
    <source>
        <dbReference type="ARBA" id="ARBA00022679"/>
    </source>
</evidence>
<dbReference type="SMART" id="SM00861">
    <property type="entry name" value="Transket_pyr"/>
    <property type="match status" value="1"/>
</dbReference>
<dbReference type="Pfam" id="PF02779">
    <property type="entry name" value="Transket_pyr"/>
    <property type="match status" value="1"/>
</dbReference>
<dbReference type="Proteomes" id="UP000006546">
    <property type="component" value="Chromosome"/>
</dbReference>
<evidence type="ECO:0000256" key="6">
    <source>
        <dbReference type="ARBA" id="ARBA00013150"/>
    </source>
</evidence>
<comment type="cofactor">
    <cofactor evidence="2">
        <name>thiamine diphosphate</name>
        <dbReference type="ChEBI" id="CHEBI:58937"/>
    </cofactor>
</comment>
<dbReference type="OrthoDB" id="9803371at2"/>
<dbReference type="InterPro" id="IPR001763">
    <property type="entry name" value="Rhodanese-like_dom"/>
</dbReference>
<evidence type="ECO:0000259" key="13">
    <source>
        <dbReference type="PROSITE" id="PS50206"/>
    </source>
</evidence>
<dbReference type="UniPathway" id="UPA00064">
    <property type="reaction ID" value="UER00091"/>
</dbReference>
<dbReference type="InterPro" id="IPR005477">
    <property type="entry name" value="Dxylulose-5-P_synthase"/>
</dbReference>
<accession>F4LLB2</accession>
<proteinExistence type="inferred from homology"/>
<comment type="pathway">
    <text evidence="3">Metabolic intermediate biosynthesis; 1-deoxy-D-xylulose 5-phosphate biosynthesis; 1-deoxy-D-xylulose 5-phosphate from D-glyceraldehyde 3-phosphate and pyruvate: step 1/1.</text>
</comment>
<dbReference type="EC" id="2.2.1.7" evidence="6"/>
<dbReference type="NCBIfam" id="NF008968">
    <property type="entry name" value="PRK12315.1"/>
    <property type="match status" value="1"/>
</dbReference>
<dbReference type="InterPro" id="IPR029061">
    <property type="entry name" value="THDP-binding"/>
</dbReference>
<dbReference type="PROSITE" id="PS50206">
    <property type="entry name" value="RHODANESE_3"/>
    <property type="match status" value="1"/>
</dbReference>
<dbReference type="PANTHER" id="PTHR43322:SF1">
    <property type="entry name" value="1-DEOXY-D-XYLULOSE-5-PHOSPHATE SYNTHASE"/>
    <property type="match status" value="1"/>
</dbReference>
<dbReference type="InterPro" id="IPR005475">
    <property type="entry name" value="Transketolase-like_Pyr-bd"/>
</dbReference>
<sequence>MYLEHIDSPADVKKLHGSELESLCAELRSALIEELSVRGGHVGPNLGMVEATTALHYVFDSPKDKIVYDVSHQSYAHKMLTGRKAAFTDSAKYGSVTGFSNPKESEHDFFTIGHTSTSVSLASGLAKARDLKNERYNVIAVIGDGSLSGGEAFEGLDYAAENGTNLIVVVNDNEMSIAENHGGLYANLRLLRDTNGAAACNFFKAMGFEYIYVRDGNDVHALIGAFRAVKDCTRPVVVHIHTVKGKGFAPAEADKETWHYGAPFDKNTGMPKRIAQANGSAVREKDYAALTAEYLLAEMKKDPTVAAITSGTPTVIGFTEEKRRAAGKQFIDVGIAEEHAVALAAGIAKNGGKAVYGVYGTFIQRAYDQLSQDLCIDRNPATVLVFWASVWGMNDVTHLGLFDIALMGSIPNLIYLAPVSEEEYFAMLRWSMRQTEHPVAIRVPAGPVVSTGIEDTTDYSVLNAYQVTRAGETVAILALGSMYGTGEKTAELLAQRGIHATLINPKFITGLDTTLLESLKKEHSVTVTIEDGVKEGGFGEKIASFYGASGMKVLNYGVAKSFPDRYDPAELLKENRMMPAQIAEDVLNVLQ</sequence>
<dbReference type="AlphaFoldDB" id="F4LLB2"/>
<dbReference type="HOGENOM" id="CLU_009227_1_4_12"/>
<feature type="domain" description="Rhodanese" evidence="13">
    <location>
        <begin position="196"/>
        <end position="238"/>
    </location>
</feature>
<dbReference type="CDD" id="cd07033">
    <property type="entry name" value="TPP_PYR_DXS_TK_like"/>
    <property type="match status" value="1"/>
</dbReference>
<reference evidence="15" key="1">
    <citation type="submission" date="2011-04" db="EMBL/GenBank/DDBJ databases">
        <title>The complete genome of Treponema brennaborense DSM 12168.</title>
        <authorList>
            <person name="Lucas S."/>
            <person name="Han J."/>
            <person name="Lapidus A."/>
            <person name="Bruce D."/>
            <person name="Goodwin L."/>
            <person name="Pitluck S."/>
            <person name="Peters L."/>
            <person name="Kyrpides N."/>
            <person name="Mavromatis K."/>
            <person name="Ivanova N."/>
            <person name="Mikhailova N."/>
            <person name="Pagani I."/>
            <person name="Teshima H."/>
            <person name="Detter J.C."/>
            <person name="Tapia R."/>
            <person name="Han C."/>
            <person name="Land M."/>
            <person name="Hauser L."/>
            <person name="Markowitz V."/>
            <person name="Cheng J.-F."/>
            <person name="Hugenholtz P."/>
            <person name="Woyke T."/>
            <person name="Wu D."/>
            <person name="Gronow S."/>
            <person name="Wellnitz S."/>
            <person name="Brambilla E."/>
            <person name="Klenk H.-P."/>
            <person name="Eisen J.A."/>
        </authorList>
    </citation>
    <scope>NUCLEOTIDE SEQUENCE [LARGE SCALE GENOMIC DNA]</scope>
    <source>
        <strain evidence="15">DSM 12168 / CIP 105900 / DD5/3</strain>
    </source>
</reference>
<evidence type="ECO:0000256" key="9">
    <source>
        <dbReference type="ARBA" id="ARBA00022842"/>
    </source>
</evidence>
<evidence type="ECO:0000313" key="14">
    <source>
        <dbReference type="EMBL" id="AEE15590.1"/>
    </source>
</evidence>
<protein>
    <recommendedName>
        <fullName evidence="6">1-deoxy-D-xylulose-5-phosphate synthase</fullName>
        <ecNumber evidence="6">2.2.1.7</ecNumber>
    </recommendedName>
</protein>
<dbReference type="eggNOG" id="COG1154">
    <property type="taxonomic scope" value="Bacteria"/>
</dbReference>
<keyword evidence="15" id="KW-1185">Reference proteome</keyword>
<evidence type="ECO:0000256" key="4">
    <source>
        <dbReference type="ARBA" id="ARBA00011081"/>
    </source>
</evidence>
<dbReference type="GO" id="GO:0008661">
    <property type="term" value="F:1-deoxy-D-xylulose-5-phosphate synthase activity"/>
    <property type="evidence" value="ECO:0007669"/>
    <property type="project" value="UniProtKB-EC"/>
</dbReference>
<comment type="cofactor">
    <cofactor evidence="1">
        <name>Mg(2+)</name>
        <dbReference type="ChEBI" id="CHEBI:18420"/>
    </cofactor>
</comment>
<dbReference type="GO" id="GO:0005829">
    <property type="term" value="C:cytosol"/>
    <property type="evidence" value="ECO:0007669"/>
    <property type="project" value="TreeGrafter"/>
</dbReference>
<dbReference type="SUPFAM" id="SSF52922">
    <property type="entry name" value="TK C-terminal domain-like"/>
    <property type="match status" value="1"/>
</dbReference>
<evidence type="ECO:0000256" key="12">
    <source>
        <dbReference type="ARBA" id="ARBA00023229"/>
    </source>
</evidence>
<evidence type="ECO:0000256" key="3">
    <source>
        <dbReference type="ARBA" id="ARBA00004980"/>
    </source>
</evidence>
<keyword evidence="7 14" id="KW-0808">Transferase</keyword>
<dbReference type="NCBIfam" id="NF003933">
    <property type="entry name" value="PRK05444.2-2"/>
    <property type="match status" value="1"/>
</dbReference>
<evidence type="ECO:0000313" key="15">
    <source>
        <dbReference type="Proteomes" id="UP000006546"/>
    </source>
</evidence>
<dbReference type="InterPro" id="IPR049557">
    <property type="entry name" value="Transketolase_CS"/>
</dbReference>
<comment type="similarity">
    <text evidence="4">Belongs to the transketolase family. DXPS subfamily.</text>
</comment>
<keyword evidence="8" id="KW-0479">Metal-binding</keyword>
<dbReference type="GO" id="GO:0019288">
    <property type="term" value="P:isopentenyl diphosphate biosynthetic process, methylerythritol 4-phosphate pathway"/>
    <property type="evidence" value="ECO:0007669"/>
    <property type="project" value="TreeGrafter"/>
</dbReference>
<dbReference type="CDD" id="cd02007">
    <property type="entry name" value="TPP_DXS"/>
    <property type="match status" value="1"/>
</dbReference>
<dbReference type="RefSeq" id="WP_013757310.1">
    <property type="nucleotide sequence ID" value="NC_015500.1"/>
</dbReference>
<keyword evidence="9" id="KW-0460">Magnesium</keyword>
<dbReference type="InterPro" id="IPR009014">
    <property type="entry name" value="Transketo_C/PFOR_II"/>
</dbReference>
<dbReference type="STRING" id="906968.Trebr_0136"/>
<keyword evidence="10" id="KW-0784">Thiamine biosynthesis</keyword>
<dbReference type="GO" id="GO:0016114">
    <property type="term" value="P:terpenoid biosynthetic process"/>
    <property type="evidence" value="ECO:0007669"/>
    <property type="project" value="InterPro"/>
</dbReference>
<dbReference type="Pfam" id="PF02780">
    <property type="entry name" value="Transketolase_C"/>
    <property type="match status" value="1"/>
</dbReference>
<keyword evidence="11" id="KW-0786">Thiamine pyrophosphate</keyword>
<evidence type="ECO:0000256" key="8">
    <source>
        <dbReference type="ARBA" id="ARBA00022723"/>
    </source>
</evidence>
<dbReference type="FunFam" id="3.40.50.970:FF:000010">
    <property type="entry name" value="1-deoxy-D-xylulose-5-phosphate synthase"/>
    <property type="match status" value="1"/>
</dbReference>
<evidence type="ECO:0000256" key="5">
    <source>
        <dbReference type="ARBA" id="ARBA00011738"/>
    </source>
</evidence>
<dbReference type="SUPFAM" id="SSF52518">
    <property type="entry name" value="Thiamin diphosphate-binding fold (THDP-binding)"/>
    <property type="match status" value="2"/>
</dbReference>
<organism evidence="14 15">
    <name type="scientific">Treponema brennaborense (strain DSM 12168 / CIP 105900 / DD5/3)</name>
    <dbReference type="NCBI Taxonomy" id="906968"/>
    <lineage>
        <taxon>Bacteria</taxon>
        <taxon>Pseudomonadati</taxon>
        <taxon>Spirochaetota</taxon>
        <taxon>Spirochaetia</taxon>
        <taxon>Spirochaetales</taxon>
        <taxon>Treponemataceae</taxon>
        <taxon>Treponema</taxon>
    </lineage>
</organism>
<dbReference type="EMBL" id="CP002696">
    <property type="protein sequence ID" value="AEE15590.1"/>
    <property type="molecule type" value="Genomic_DNA"/>
</dbReference>
<dbReference type="GO" id="GO:0009228">
    <property type="term" value="P:thiamine biosynthetic process"/>
    <property type="evidence" value="ECO:0007669"/>
    <property type="project" value="UniProtKB-KW"/>
</dbReference>
<dbReference type="Gene3D" id="3.40.50.920">
    <property type="match status" value="1"/>
</dbReference>
<comment type="subunit">
    <text evidence="5">Homodimer.</text>
</comment>
<dbReference type="GO" id="GO:0046872">
    <property type="term" value="F:metal ion binding"/>
    <property type="evidence" value="ECO:0007669"/>
    <property type="project" value="UniProtKB-KW"/>
</dbReference>